<accession>A0A512NH22</accession>
<name>A0A512NH22_9HYPH</name>
<gene>
    <name evidence="1" type="ORF">RSO01_54240</name>
</gene>
<reference evidence="1 2" key="1">
    <citation type="submission" date="2019-07" db="EMBL/GenBank/DDBJ databases">
        <title>Whole genome shotgun sequence of Reyranella soli NBRC 108950.</title>
        <authorList>
            <person name="Hosoyama A."/>
            <person name="Uohara A."/>
            <person name="Ohji S."/>
            <person name="Ichikawa N."/>
        </authorList>
    </citation>
    <scope>NUCLEOTIDE SEQUENCE [LARGE SCALE GENOMIC DNA]</scope>
    <source>
        <strain evidence="1 2">NBRC 108950</strain>
    </source>
</reference>
<dbReference type="Proteomes" id="UP000321058">
    <property type="component" value="Unassembled WGS sequence"/>
</dbReference>
<dbReference type="AlphaFoldDB" id="A0A512NH22"/>
<dbReference type="RefSeq" id="WP_147153321.1">
    <property type="nucleotide sequence ID" value="NZ_BKAJ01000097.1"/>
</dbReference>
<protein>
    <submittedName>
        <fullName evidence="1">Uncharacterized protein</fullName>
    </submittedName>
</protein>
<comment type="caution">
    <text evidence="1">The sequence shown here is derived from an EMBL/GenBank/DDBJ whole genome shotgun (WGS) entry which is preliminary data.</text>
</comment>
<proteinExistence type="predicted"/>
<organism evidence="1 2">
    <name type="scientific">Reyranella soli</name>
    <dbReference type="NCBI Taxonomy" id="1230389"/>
    <lineage>
        <taxon>Bacteria</taxon>
        <taxon>Pseudomonadati</taxon>
        <taxon>Pseudomonadota</taxon>
        <taxon>Alphaproteobacteria</taxon>
        <taxon>Hyphomicrobiales</taxon>
        <taxon>Reyranellaceae</taxon>
        <taxon>Reyranella</taxon>
    </lineage>
</organism>
<dbReference type="EMBL" id="BKAJ01000097">
    <property type="protein sequence ID" value="GEP58258.1"/>
    <property type="molecule type" value="Genomic_DNA"/>
</dbReference>
<keyword evidence="2" id="KW-1185">Reference proteome</keyword>
<dbReference type="OrthoDB" id="7376256at2"/>
<evidence type="ECO:0000313" key="1">
    <source>
        <dbReference type="EMBL" id="GEP58258.1"/>
    </source>
</evidence>
<evidence type="ECO:0000313" key="2">
    <source>
        <dbReference type="Proteomes" id="UP000321058"/>
    </source>
</evidence>
<sequence>MDDKIRLAAGIAKQLQGLSYDDKRLAEIAAEVEVLNEAVRKAANQRLTFDDDPAAFASVLAKEAK</sequence>